<dbReference type="KEGG" id="mgin:FRZ54_02340"/>
<sequence length="142" mass="15478">MKTIIDKNKFGPWAIVTGASSGIGKGFAQQLAADGLNLVLVARRVSLLEELGSELAKEFKIQYRTIEADLSEESAIKKISEATDDLEVGILISNAGTGNVGKFFSVELSEHSYILQLNAISHLSLIHYFGKKMASRERGAFF</sequence>
<dbReference type="Proteomes" id="UP000321479">
    <property type="component" value="Chromosome"/>
</dbReference>
<dbReference type="InterPro" id="IPR002347">
    <property type="entry name" value="SDR_fam"/>
</dbReference>
<dbReference type="InterPro" id="IPR051019">
    <property type="entry name" value="VLCFA-Steroid_DH"/>
</dbReference>
<gene>
    <name evidence="2" type="ORF">FRZ54_02340</name>
</gene>
<evidence type="ECO:0000256" key="1">
    <source>
        <dbReference type="ARBA" id="ARBA00023002"/>
    </source>
</evidence>
<keyword evidence="3" id="KW-1185">Reference proteome</keyword>
<dbReference type="PRINTS" id="PR00081">
    <property type="entry name" value="GDHRDH"/>
</dbReference>
<name>A0A5B8UQW5_9SPHI</name>
<dbReference type="OrthoDB" id="9808814at2"/>
<evidence type="ECO:0000313" key="3">
    <source>
        <dbReference type="Proteomes" id="UP000321479"/>
    </source>
</evidence>
<dbReference type="SUPFAM" id="SSF51735">
    <property type="entry name" value="NAD(P)-binding Rossmann-fold domains"/>
    <property type="match status" value="1"/>
</dbReference>
<dbReference type="EMBL" id="CP042436">
    <property type="protein sequence ID" value="QEC61470.1"/>
    <property type="molecule type" value="Genomic_DNA"/>
</dbReference>
<dbReference type="AlphaFoldDB" id="A0A5B8UQW5"/>
<dbReference type="Gene3D" id="3.40.50.720">
    <property type="entry name" value="NAD(P)-binding Rossmann-like Domain"/>
    <property type="match status" value="1"/>
</dbReference>
<evidence type="ECO:0000313" key="2">
    <source>
        <dbReference type="EMBL" id="QEC61470.1"/>
    </source>
</evidence>
<dbReference type="PANTHER" id="PTHR43899:SF4">
    <property type="entry name" value="17 BETA-HYDROXYSTEROID DEHYDROGENASE TYPE 3"/>
    <property type="match status" value="1"/>
</dbReference>
<dbReference type="Pfam" id="PF00106">
    <property type="entry name" value="adh_short"/>
    <property type="match status" value="1"/>
</dbReference>
<accession>A0A5B8UQW5</accession>
<organism evidence="2 3">
    <name type="scientific">Mucilaginibacter ginsenosidivorans</name>
    <dbReference type="NCBI Taxonomy" id="398053"/>
    <lineage>
        <taxon>Bacteria</taxon>
        <taxon>Pseudomonadati</taxon>
        <taxon>Bacteroidota</taxon>
        <taxon>Sphingobacteriia</taxon>
        <taxon>Sphingobacteriales</taxon>
        <taxon>Sphingobacteriaceae</taxon>
        <taxon>Mucilaginibacter</taxon>
    </lineage>
</organism>
<dbReference type="GO" id="GO:0016491">
    <property type="term" value="F:oxidoreductase activity"/>
    <property type="evidence" value="ECO:0007669"/>
    <property type="project" value="UniProtKB-KW"/>
</dbReference>
<proteinExistence type="predicted"/>
<protein>
    <submittedName>
        <fullName evidence="2">SDR family NAD(P)-dependent oxidoreductase</fullName>
    </submittedName>
</protein>
<dbReference type="RefSeq" id="WP_147030047.1">
    <property type="nucleotide sequence ID" value="NZ_CP042436.1"/>
</dbReference>
<reference evidence="2 3" key="1">
    <citation type="journal article" date="2017" name="Curr. Microbiol.">
        <title>Mucilaginibacter ginsenosidivorans sp. nov., Isolated from Soil of Ginseng Field.</title>
        <authorList>
            <person name="Kim M.M."/>
            <person name="Siddiqi M.Z."/>
            <person name="Im W.T."/>
        </authorList>
    </citation>
    <scope>NUCLEOTIDE SEQUENCE [LARGE SCALE GENOMIC DNA]</scope>
    <source>
        <strain evidence="2 3">Gsoil 3017</strain>
    </source>
</reference>
<keyword evidence="1" id="KW-0560">Oxidoreductase</keyword>
<dbReference type="InterPro" id="IPR036291">
    <property type="entry name" value="NAD(P)-bd_dom_sf"/>
</dbReference>
<dbReference type="PANTHER" id="PTHR43899">
    <property type="entry name" value="RH59310P"/>
    <property type="match status" value="1"/>
</dbReference>